<keyword evidence="2" id="KW-1185">Reference proteome</keyword>
<name>A0A0D1UVP6_ANEMI</name>
<dbReference type="EMBL" id="LGUG01000002">
    <property type="protein sequence ID" value="KON99227.1"/>
    <property type="molecule type" value="Genomic_DNA"/>
</dbReference>
<comment type="caution">
    <text evidence="1">The sequence shown here is derived from an EMBL/GenBank/DDBJ whole genome shotgun (WGS) entry which is preliminary data.</text>
</comment>
<dbReference type="Proteomes" id="UP000037269">
    <property type="component" value="Unassembled WGS sequence"/>
</dbReference>
<reference evidence="1 2" key="1">
    <citation type="submission" date="2015-07" db="EMBL/GenBank/DDBJ databases">
        <title>Fjat-14205 dsm 2895.</title>
        <authorList>
            <person name="Liu B."/>
            <person name="Wang J."/>
            <person name="Zhu Y."/>
            <person name="Liu G."/>
            <person name="Chen Q."/>
            <person name="Chen Z."/>
            <person name="Lan J."/>
            <person name="Che J."/>
            <person name="Ge C."/>
            <person name="Shi H."/>
            <person name="Pan Z."/>
            <person name="Liu X."/>
        </authorList>
    </citation>
    <scope>NUCLEOTIDE SEQUENCE [LARGE SCALE GENOMIC DNA]</scope>
    <source>
        <strain evidence="1 2">DSM 2895</strain>
    </source>
</reference>
<accession>A0A0D1UVP6</accession>
<dbReference type="AlphaFoldDB" id="A0A0D1UVP6"/>
<gene>
    <name evidence="1" type="ORF">AF333_00345</name>
</gene>
<sequence length="64" mass="7145">MSVETVRLEEIINTVMPEAQHVLTEEELNVSIVLRDGLRSLNRRDVLEIVAATIHNTGKGALLH</sequence>
<evidence type="ECO:0000313" key="2">
    <source>
        <dbReference type="Proteomes" id="UP000037269"/>
    </source>
</evidence>
<evidence type="ECO:0000313" key="1">
    <source>
        <dbReference type="EMBL" id="KON99227.1"/>
    </source>
</evidence>
<proteinExistence type="predicted"/>
<dbReference type="PATRIC" id="fig|47500.12.peg.4165"/>
<protein>
    <submittedName>
        <fullName evidence="1">Uncharacterized protein</fullName>
    </submittedName>
</protein>
<organism evidence="1 2">
    <name type="scientific">Aneurinibacillus migulanus</name>
    <name type="common">Bacillus migulanus</name>
    <dbReference type="NCBI Taxonomy" id="47500"/>
    <lineage>
        <taxon>Bacteria</taxon>
        <taxon>Bacillati</taxon>
        <taxon>Bacillota</taxon>
        <taxon>Bacilli</taxon>
        <taxon>Bacillales</taxon>
        <taxon>Paenibacillaceae</taxon>
        <taxon>Aneurinibacillus group</taxon>
        <taxon>Aneurinibacillus</taxon>
    </lineage>
</organism>